<evidence type="ECO:0008006" key="3">
    <source>
        <dbReference type="Google" id="ProtNLM"/>
    </source>
</evidence>
<sequence>MSTKDFKKGMEAGARPFNAKFDQMSNQFSNIANNIETNFNTIKETVNIVIDDMDSIQKKQIFDLNTKIDIREQLDDAEKEVLASILITLSNAGIANNEYQKKFVRSVLSYIGIIEPQLGIDMSRIENIENLSSQKAMLQVIMEFLFLGYGNFNFEEDYDENLLEYFNVNRKGLREIKECINAIYVATGFEGIAEKYGFVAEIPHEGEPVQNKEFLTYDGSDICEACADLVNSNDYVVLKDYLAFIDNHNITFVSKFDGSKKSLDIEKSLNIKVLALRKLYGSYNHLCCVCSEKFGHSKIVIVNVESFEIINVALDNNVDHCVYTEDNLFFTSEIGTFKWELFQYNFSEKTKKSLQYIEDGENILQPSSFLVIEDNIYFSLFDYPRDSSLWKFNYQTNELEVLCSNEQFAEIDPRTLDIYNNYIYAMTDDNRSYVYVDLENPNVMRSAKLPVDSSTNIETLKAYGMIYYFKLNSSFPLYKYDMSTGESILIKDHTDCGMSGTFKTGVFSKSTMCNFLPNPKPKIVGKWLYYIDGENFKLSKLCLV</sequence>
<organism evidence="1 2">
    <name type="scientific">Terrisporobacter petrolearius</name>
    <dbReference type="NCBI Taxonomy" id="1460447"/>
    <lineage>
        <taxon>Bacteria</taxon>
        <taxon>Bacillati</taxon>
        <taxon>Bacillota</taxon>
        <taxon>Clostridia</taxon>
        <taxon>Peptostreptococcales</taxon>
        <taxon>Peptostreptococcaceae</taxon>
        <taxon>Terrisporobacter</taxon>
    </lineage>
</organism>
<gene>
    <name evidence="1" type="ORF">TPELB_15070</name>
</gene>
<name>A0ABZ3FEP0_9FIRM</name>
<protein>
    <recommendedName>
        <fullName evidence="3">DUF5050 domain-containing protein</fullName>
    </recommendedName>
</protein>
<dbReference type="RefSeq" id="WP_343339152.1">
    <property type="nucleotide sequence ID" value="NZ_CP154622.1"/>
</dbReference>
<proteinExistence type="predicted"/>
<dbReference type="SUPFAM" id="SSF69304">
    <property type="entry name" value="Tricorn protease N-terminal domain"/>
    <property type="match status" value="1"/>
</dbReference>
<evidence type="ECO:0000313" key="2">
    <source>
        <dbReference type="Proteomes" id="UP001477947"/>
    </source>
</evidence>
<dbReference type="Proteomes" id="UP001477947">
    <property type="component" value="Chromosome"/>
</dbReference>
<evidence type="ECO:0000313" key="1">
    <source>
        <dbReference type="EMBL" id="XAM41196.1"/>
    </source>
</evidence>
<reference evidence="1 2" key="1">
    <citation type="submission" date="2024-04" db="EMBL/GenBank/DDBJ databases">
        <title>Isolation and characterization of novel acetogenic strains of the genera Terrisporobacter and Acetoanaerobium.</title>
        <authorList>
            <person name="Boeer T."/>
            <person name="Schueler M.A."/>
            <person name="Lueschen A."/>
            <person name="Eysell L."/>
            <person name="Droege J."/>
            <person name="Heinemann M."/>
            <person name="Engelhardt L."/>
            <person name="Basen M."/>
            <person name="Daniel R."/>
        </authorList>
    </citation>
    <scope>NUCLEOTIDE SEQUENCE [LARGE SCALE GENOMIC DNA]</scope>
    <source>
        <strain evidence="1 2">ELB</strain>
    </source>
</reference>
<dbReference type="EMBL" id="CP154622">
    <property type="protein sequence ID" value="XAM41196.1"/>
    <property type="molecule type" value="Genomic_DNA"/>
</dbReference>
<keyword evidence="2" id="KW-1185">Reference proteome</keyword>
<accession>A0ABZ3FEP0</accession>